<evidence type="ECO:0000259" key="2">
    <source>
        <dbReference type="Pfam" id="PF07985"/>
    </source>
</evidence>
<dbReference type="PANTHER" id="PTHR28626:SF3">
    <property type="entry name" value="SRR1-LIKE PROTEIN"/>
    <property type="match status" value="1"/>
</dbReference>
<dbReference type="GO" id="GO:0005634">
    <property type="term" value="C:nucleus"/>
    <property type="evidence" value="ECO:0007669"/>
    <property type="project" value="TreeGrafter"/>
</dbReference>
<keyword evidence="4" id="KW-1185">Reference proteome</keyword>
<name>A0A1R2B849_9CILI</name>
<accession>A0A1R2B849</accession>
<dbReference type="AlphaFoldDB" id="A0A1R2B849"/>
<dbReference type="PANTHER" id="PTHR28626">
    <property type="entry name" value="SRR1-LIKE PROTEIN"/>
    <property type="match status" value="1"/>
</dbReference>
<evidence type="ECO:0000313" key="4">
    <source>
        <dbReference type="Proteomes" id="UP000187209"/>
    </source>
</evidence>
<dbReference type="GO" id="GO:0005737">
    <property type="term" value="C:cytoplasm"/>
    <property type="evidence" value="ECO:0007669"/>
    <property type="project" value="TreeGrafter"/>
</dbReference>
<comment type="caution">
    <text evidence="3">The sequence shown here is derived from an EMBL/GenBank/DDBJ whole genome shotgun (WGS) entry which is preliminary data.</text>
</comment>
<dbReference type="EMBL" id="MPUH01000860">
    <property type="protein sequence ID" value="OMJ72941.1"/>
    <property type="molecule type" value="Genomic_DNA"/>
</dbReference>
<proteinExistence type="inferred from homology"/>
<dbReference type="OrthoDB" id="10528528at2759"/>
<sequence length="203" mass="22714">MDWQVVSKKSKSRIRSHQTSTASSLYKVSFLSFCDTISASKKDKSLISLSEKCSEICEGTIIAVGIGNFSSALYSTSQQALYELLIQDKGQIGVFFDPGYLPSEVEYLEEQKWQVNQGVFNQEQTGSCTFFMIHCHYSLYETLLSSPWVSQCRVTIIGNSLNDMVSKFKQPSAISIASTFHSSKLETIDLAFVDTFISKNFTP</sequence>
<evidence type="ECO:0000256" key="1">
    <source>
        <dbReference type="ARBA" id="ARBA00009856"/>
    </source>
</evidence>
<reference evidence="3 4" key="1">
    <citation type="submission" date="2016-11" db="EMBL/GenBank/DDBJ databases">
        <title>The macronuclear genome of Stentor coeruleus: a giant cell with tiny introns.</title>
        <authorList>
            <person name="Slabodnick M."/>
            <person name="Ruby J.G."/>
            <person name="Reiff S.B."/>
            <person name="Swart E.C."/>
            <person name="Gosai S."/>
            <person name="Prabakaran S."/>
            <person name="Witkowska E."/>
            <person name="Larue G.E."/>
            <person name="Fisher S."/>
            <person name="Freeman R.M."/>
            <person name="Gunawardena J."/>
            <person name="Chu W."/>
            <person name="Stover N.A."/>
            <person name="Gregory B.D."/>
            <person name="Nowacki M."/>
            <person name="Derisi J."/>
            <person name="Roy S.W."/>
            <person name="Marshall W.F."/>
            <person name="Sood P."/>
        </authorList>
    </citation>
    <scope>NUCLEOTIDE SEQUENCE [LARGE SCALE GENOMIC DNA]</scope>
    <source>
        <strain evidence="3">WM001</strain>
    </source>
</reference>
<dbReference type="InterPro" id="IPR012942">
    <property type="entry name" value="SRR1-like"/>
</dbReference>
<evidence type="ECO:0000313" key="3">
    <source>
        <dbReference type="EMBL" id="OMJ72941.1"/>
    </source>
</evidence>
<dbReference type="Pfam" id="PF07985">
    <property type="entry name" value="SRR1"/>
    <property type="match status" value="1"/>
</dbReference>
<comment type="similarity">
    <text evidence="1">Belongs to the SRR1 family.</text>
</comment>
<gene>
    <name evidence="3" type="ORF">SteCoe_28477</name>
</gene>
<organism evidence="3 4">
    <name type="scientific">Stentor coeruleus</name>
    <dbReference type="NCBI Taxonomy" id="5963"/>
    <lineage>
        <taxon>Eukaryota</taxon>
        <taxon>Sar</taxon>
        <taxon>Alveolata</taxon>
        <taxon>Ciliophora</taxon>
        <taxon>Postciliodesmatophora</taxon>
        <taxon>Heterotrichea</taxon>
        <taxon>Heterotrichida</taxon>
        <taxon>Stentoridae</taxon>
        <taxon>Stentor</taxon>
    </lineage>
</organism>
<feature type="domain" description="SRR1-like" evidence="2">
    <location>
        <begin position="60"/>
        <end position="169"/>
    </location>
</feature>
<dbReference type="InterPro" id="IPR040044">
    <property type="entry name" value="SRR1L"/>
</dbReference>
<protein>
    <recommendedName>
        <fullName evidence="2">SRR1-like domain-containing protein</fullName>
    </recommendedName>
</protein>
<dbReference type="Proteomes" id="UP000187209">
    <property type="component" value="Unassembled WGS sequence"/>
</dbReference>